<keyword evidence="3" id="KW-1185">Reference proteome</keyword>
<accession>A0A7W3J0V9</accession>
<dbReference type="GO" id="GO:0008171">
    <property type="term" value="F:O-methyltransferase activity"/>
    <property type="evidence" value="ECO:0007669"/>
    <property type="project" value="TreeGrafter"/>
</dbReference>
<feature type="domain" description="Methyltransferase FkbM" evidence="1">
    <location>
        <begin position="92"/>
        <end position="226"/>
    </location>
</feature>
<dbReference type="InterPro" id="IPR053188">
    <property type="entry name" value="FkbM_Methyltransferase"/>
</dbReference>
<gene>
    <name evidence="2" type="ORF">FB382_002556</name>
</gene>
<comment type="caution">
    <text evidence="2">The sequence shown here is derived from an EMBL/GenBank/DDBJ whole genome shotgun (WGS) entry which is preliminary data.</text>
</comment>
<proteinExistence type="predicted"/>
<evidence type="ECO:0000313" key="3">
    <source>
        <dbReference type="Proteomes" id="UP000580910"/>
    </source>
</evidence>
<evidence type="ECO:0000313" key="2">
    <source>
        <dbReference type="EMBL" id="MBA8804265.1"/>
    </source>
</evidence>
<dbReference type="InterPro" id="IPR006342">
    <property type="entry name" value="FkbM_mtfrase"/>
</dbReference>
<sequence>MTSARRRILGPLLARAGVDVTRLEDGAYVVQRRHRPLAVQRIGPPRLRTHVVADRRTVRKQMNGYQNQLGAHLGEEHLSWVFRELGINVVLDVGANEGQFATRLRRAGYRGRIVSYEPVRHLVGLLREHAAADPEWLVEDCALGDVDGTAEINVTPGKLSSLLPASDFGKAWSDKLRESHTETIRIRRLDQVLDDAVAGVAAPRVFLKMDTQGYDLATVRGAGDRLGEVLGLQSEVSCVPIYDGMPRMTEQLDTYEAAGFAISAMFPVSRHRPTLRVIEFDVVMVRPDAVTRDHG</sequence>
<dbReference type="PANTHER" id="PTHR36973">
    <property type="entry name" value="SLL1456 PROTEIN-RELATED"/>
    <property type="match status" value="1"/>
</dbReference>
<dbReference type="NCBIfam" id="TIGR01444">
    <property type="entry name" value="fkbM_fam"/>
    <property type="match status" value="1"/>
</dbReference>
<organism evidence="2 3">
    <name type="scientific">Nocardioides ginsengisegetis</name>
    <dbReference type="NCBI Taxonomy" id="661491"/>
    <lineage>
        <taxon>Bacteria</taxon>
        <taxon>Bacillati</taxon>
        <taxon>Actinomycetota</taxon>
        <taxon>Actinomycetes</taxon>
        <taxon>Propionibacteriales</taxon>
        <taxon>Nocardioidaceae</taxon>
        <taxon>Nocardioides</taxon>
    </lineage>
</organism>
<dbReference type="Proteomes" id="UP000580910">
    <property type="component" value="Unassembled WGS sequence"/>
</dbReference>
<name>A0A7W3J0V9_9ACTN</name>
<dbReference type="InterPro" id="IPR029063">
    <property type="entry name" value="SAM-dependent_MTases_sf"/>
</dbReference>
<keyword evidence="2" id="KW-0808">Transferase</keyword>
<dbReference type="EMBL" id="JACGXA010000001">
    <property type="protein sequence ID" value="MBA8804265.1"/>
    <property type="molecule type" value="Genomic_DNA"/>
</dbReference>
<dbReference type="RefSeq" id="WP_182539690.1">
    <property type="nucleotide sequence ID" value="NZ_JACGXA010000001.1"/>
</dbReference>
<protein>
    <submittedName>
        <fullName evidence="2">FkbM family methyltransferase</fullName>
    </submittedName>
</protein>
<dbReference type="SUPFAM" id="SSF53335">
    <property type="entry name" value="S-adenosyl-L-methionine-dependent methyltransferases"/>
    <property type="match status" value="1"/>
</dbReference>
<evidence type="ECO:0000259" key="1">
    <source>
        <dbReference type="Pfam" id="PF05050"/>
    </source>
</evidence>
<reference evidence="2 3" key="1">
    <citation type="submission" date="2020-07" db="EMBL/GenBank/DDBJ databases">
        <title>Sequencing the genomes of 1000 actinobacteria strains.</title>
        <authorList>
            <person name="Klenk H.-P."/>
        </authorList>
    </citation>
    <scope>NUCLEOTIDE SEQUENCE [LARGE SCALE GENOMIC DNA]</scope>
    <source>
        <strain evidence="2 3">DSM 21349</strain>
    </source>
</reference>
<dbReference type="Pfam" id="PF05050">
    <property type="entry name" value="Methyltransf_21"/>
    <property type="match status" value="1"/>
</dbReference>
<dbReference type="Gene3D" id="3.40.50.150">
    <property type="entry name" value="Vaccinia Virus protein VP39"/>
    <property type="match status" value="1"/>
</dbReference>
<keyword evidence="2" id="KW-0489">Methyltransferase</keyword>
<dbReference type="AlphaFoldDB" id="A0A7W3J0V9"/>
<dbReference type="GO" id="GO:0032259">
    <property type="term" value="P:methylation"/>
    <property type="evidence" value="ECO:0007669"/>
    <property type="project" value="UniProtKB-KW"/>
</dbReference>
<dbReference type="PANTHER" id="PTHR36973:SF4">
    <property type="entry name" value="NODULATION PROTEIN"/>
    <property type="match status" value="1"/>
</dbReference>